<evidence type="ECO:0000259" key="2">
    <source>
        <dbReference type="Pfam" id="PF13926"/>
    </source>
</evidence>
<evidence type="ECO:0000313" key="3">
    <source>
        <dbReference type="EMBL" id="GHJ90041.1"/>
    </source>
</evidence>
<protein>
    <recommendedName>
        <fullName evidence="2">DUF4211 domain-containing protein</fullName>
    </recommendedName>
</protein>
<accession>A0A8H3YJZ9</accession>
<feature type="compositionally biased region" description="Acidic residues" evidence="1">
    <location>
        <begin position="424"/>
        <end position="457"/>
    </location>
</feature>
<dbReference type="Pfam" id="PF13926">
    <property type="entry name" value="DUF4211"/>
    <property type="match status" value="1"/>
</dbReference>
<dbReference type="GO" id="GO:0005634">
    <property type="term" value="C:nucleus"/>
    <property type="evidence" value="ECO:0007669"/>
    <property type="project" value="TreeGrafter"/>
</dbReference>
<dbReference type="OrthoDB" id="21499at2759"/>
<organism evidence="3 4">
    <name type="scientific">Naganishia liquefaciens</name>
    <dbReference type="NCBI Taxonomy" id="104408"/>
    <lineage>
        <taxon>Eukaryota</taxon>
        <taxon>Fungi</taxon>
        <taxon>Dikarya</taxon>
        <taxon>Basidiomycota</taxon>
        <taxon>Agaricomycotina</taxon>
        <taxon>Tremellomycetes</taxon>
        <taxon>Filobasidiales</taxon>
        <taxon>Filobasidiaceae</taxon>
        <taxon>Naganishia</taxon>
    </lineage>
</organism>
<feature type="domain" description="DUF4211" evidence="2">
    <location>
        <begin position="445"/>
        <end position="581"/>
    </location>
</feature>
<name>A0A8H3YJZ9_9TREE</name>
<evidence type="ECO:0000313" key="4">
    <source>
        <dbReference type="Proteomes" id="UP000620104"/>
    </source>
</evidence>
<feature type="compositionally biased region" description="Acidic residues" evidence="1">
    <location>
        <begin position="579"/>
        <end position="597"/>
    </location>
</feature>
<gene>
    <name evidence="3" type="ORF">NliqN6_6443</name>
</gene>
<feature type="compositionally biased region" description="Low complexity" evidence="1">
    <location>
        <begin position="150"/>
        <end position="163"/>
    </location>
</feature>
<dbReference type="AlphaFoldDB" id="A0A8H3YJZ9"/>
<evidence type="ECO:0000256" key="1">
    <source>
        <dbReference type="SAM" id="MobiDB-lite"/>
    </source>
</evidence>
<feature type="compositionally biased region" description="Basic and acidic residues" evidence="1">
    <location>
        <begin position="68"/>
        <end position="80"/>
    </location>
</feature>
<proteinExistence type="predicted"/>
<reference evidence="3" key="1">
    <citation type="submission" date="2020-07" db="EMBL/GenBank/DDBJ databases">
        <title>Draft Genome Sequence of a Deep-Sea Yeast, Naganishia (Cryptococcus) liquefaciens strain N6.</title>
        <authorList>
            <person name="Han Y.W."/>
            <person name="Kajitani R."/>
            <person name="Morimoto H."/>
            <person name="Parhat M."/>
            <person name="Tsubouchi H."/>
            <person name="Bakenova O."/>
            <person name="Ogata M."/>
            <person name="Argunhan B."/>
            <person name="Aoki R."/>
            <person name="Kajiwara S."/>
            <person name="Itoh T."/>
            <person name="Iwasaki H."/>
        </authorList>
    </citation>
    <scope>NUCLEOTIDE SEQUENCE</scope>
    <source>
        <strain evidence="3">N6</strain>
    </source>
</reference>
<dbReference type="Proteomes" id="UP000620104">
    <property type="component" value="Unassembled WGS sequence"/>
</dbReference>
<feature type="compositionally biased region" description="Low complexity" evidence="1">
    <location>
        <begin position="88"/>
        <end position="99"/>
    </location>
</feature>
<feature type="compositionally biased region" description="Acidic residues" evidence="1">
    <location>
        <begin position="325"/>
        <end position="340"/>
    </location>
</feature>
<comment type="caution">
    <text evidence="3">The sequence shown here is derived from an EMBL/GenBank/DDBJ whole genome shotgun (WGS) entry which is preliminary data.</text>
</comment>
<feature type="region of interest" description="Disordered" evidence="1">
    <location>
        <begin position="1"/>
        <end position="458"/>
    </location>
</feature>
<feature type="region of interest" description="Disordered" evidence="1">
    <location>
        <begin position="578"/>
        <end position="607"/>
    </location>
</feature>
<feature type="compositionally biased region" description="Basic and acidic residues" evidence="1">
    <location>
        <begin position="125"/>
        <end position="136"/>
    </location>
</feature>
<dbReference type="PANTHER" id="PTHR14689:SF0">
    <property type="entry name" value="COILED-COIL DOMAIN-CONTAINING PROTEIN 82"/>
    <property type="match status" value="1"/>
</dbReference>
<feature type="compositionally biased region" description="Basic and acidic residues" evidence="1">
    <location>
        <begin position="356"/>
        <end position="386"/>
    </location>
</feature>
<dbReference type="PANTHER" id="PTHR14689">
    <property type="entry name" value="PHORBOL-ESTER_DAG-TYPE DOMAIN-CONTAINING PROTEIN"/>
    <property type="match status" value="1"/>
</dbReference>
<sequence length="696" mass="78310">MPARQSRIDGFLSPSGSRARKRAPRASAEAVGVSAPGIQLNFVDPRSYTISTSRRTKDSGDKAMGGGRKQERERRSKYGEEEQGVLNARPAASSSSQAPSKRKREWNVISEDSDDAKSVGSEEGTPERLDAVRLEAGKSQLQWGERGRWSKSGSSGSSDGSASENEEEERQKRRVIVSGEESDDNTPSTPPPPPGEPEVIDLDSEPEVSTHKTPPIRSSSPPDPLADMFSDIPDPTQPSSSGYTRAARRLAPVAAASTSTKRRRRHRGPTPEEESSVYESEDPERIIASPPPYRRAPPTISRDRVSKASTSQGKNRKRGKRGVVDPDEEDEPSEEEEDPEALVKELEMDSPVVVESRLRERNKKTEHQKRLEELKRRKEAKARGERYTSPVDVPSDGSDELIILDKPTTKAGSKGKGKATRADPDEEEDSEGAWTVEDEEEMDGFIDDADKDDDDHDEISNLLPEQYQMARYQNLEYHFKVISQFLIHLIIRGPSYARERKKQYYRASYEAISRKLQSQKDSLVTSSVWKPDFKTSLETYPELIISYLDEVEYGCDACHLTGRLSKFSGELRGKAYDPETFEDLEDESPDSSSEEEEHEKVPPPSRGPFKLGKFCRLRAEVFHEFSHWERSLHESYKDAYGRLQRRIRSGDRSLGGLTAKSLKDPDEVVQWLDSQGHIMSQFERLSGFEFDLQKLS</sequence>
<feature type="compositionally biased region" description="Acidic residues" evidence="1">
    <location>
        <begin position="271"/>
        <end position="282"/>
    </location>
</feature>
<dbReference type="InterPro" id="IPR025451">
    <property type="entry name" value="DUF4211"/>
</dbReference>
<dbReference type="EMBL" id="BLZA01000053">
    <property type="protein sequence ID" value="GHJ90041.1"/>
    <property type="molecule type" value="Genomic_DNA"/>
</dbReference>
<keyword evidence="4" id="KW-1185">Reference proteome</keyword>